<reference evidence="3" key="1">
    <citation type="submission" date="2018-02" db="EMBL/GenBank/DDBJ databases">
        <authorList>
            <person name="Cohen D.B."/>
            <person name="Kent A.D."/>
        </authorList>
    </citation>
    <scope>NUCLEOTIDE SEQUENCE</scope>
</reference>
<keyword evidence="1" id="KW-0472">Membrane</keyword>
<dbReference type="EMBL" id="OIVN01002201">
    <property type="protein sequence ID" value="SPD01459.1"/>
    <property type="molecule type" value="Genomic_DNA"/>
</dbReference>
<dbReference type="Gene3D" id="2.120.10.30">
    <property type="entry name" value="TolB, C-terminal domain"/>
    <property type="match status" value="1"/>
</dbReference>
<dbReference type="AlphaFoldDB" id="A0A2N9GPW6"/>
<proteinExistence type="predicted"/>
<keyword evidence="2" id="KW-0732">Signal</keyword>
<feature type="transmembrane region" description="Helical" evidence="1">
    <location>
        <begin position="204"/>
        <end position="228"/>
    </location>
</feature>
<organism evidence="3">
    <name type="scientific">Fagus sylvatica</name>
    <name type="common">Beechnut</name>
    <dbReference type="NCBI Taxonomy" id="28930"/>
    <lineage>
        <taxon>Eukaryota</taxon>
        <taxon>Viridiplantae</taxon>
        <taxon>Streptophyta</taxon>
        <taxon>Embryophyta</taxon>
        <taxon>Tracheophyta</taxon>
        <taxon>Spermatophyta</taxon>
        <taxon>Magnoliopsida</taxon>
        <taxon>eudicotyledons</taxon>
        <taxon>Gunneridae</taxon>
        <taxon>Pentapetalae</taxon>
        <taxon>rosids</taxon>
        <taxon>fabids</taxon>
        <taxon>Fagales</taxon>
        <taxon>Fagaceae</taxon>
        <taxon>Fagus</taxon>
    </lineage>
</organism>
<evidence type="ECO:0000256" key="1">
    <source>
        <dbReference type="SAM" id="Phobius"/>
    </source>
</evidence>
<evidence type="ECO:0000313" key="3">
    <source>
        <dbReference type="EMBL" id="SPD01459.1"/>
    </source>
</evidence>
<dbReference type="InterPro" id="IPR011042">
    <property type="entry name" value="6-blade_b-propeller_TolB-like"/>
</dbReference>
<keyword evidence="1" id="KW-1133">Transmembrane helix</keyword>
<dbReference type="PANTHER" id="PTHR13833">
    <property type="match status" value="1"/>
</dbReference>
<gene>
    <name evidence="3" type="ORF">FSB_LOCUS29341</name>
</gene>
<keyword evidence="1" id="KW-0812">Transmembrane</keyword>
<dbReference type="PANTHER" id="PTHR13833:SF71">
    <property type="entry name" value="NHL DOMAIN-CONTAINING PROTEIN"/>
    <property type="match status" value="1"/>
</dbReference>
<accession>A0A2N9GPW6</accession>
<dbReference type="SUPFAM" id="SSF101898">
    <property type="entry name" value="NHL repeat"/>
    <property type="match status" value="1"/>
</dbReference>
<name>A0A2N9GPW6_FAGSY</name>
<feature type="chain" id="PRO_5014783163" description="NHL repeat-containing protein" evidence="2">
    <location>
        <begin position="22"/>
        <end position="373"/>
    </location>
</feature>
<protein>
    <recommendedName>
        <fullName evidence="4">NHL repeat-containing protein</fullName>
    </recommendedName>
</protein>
<evidence type="ECO:0008006" key="4">
    <source>
        <dbReference type="Google" id="ProtNLM"/>
    </source>
</evidence>
<evidence type="ECO:0000256" key="2">
    <source>
        <dbReference type="SAM" id="SignalP"/>
    </source>
</evidence>
<sequence>MASALALFLLFNLASLHHVLAAVVKVEEGYTVTTLIDGHKLLINPHAVLLRPGSSDLLVLDSASSVVYTLSIPKSKESDFSVKKLAGDEKGGYSDGESGSARFNKPRSFAVDLKGNVYVADKTNRAIRKISNSGVTTIAGGNKTGYEDGPAQDASFSTNFEIIFVPEKCALLISDHGNQLIRQISLKAEDCARGSEFAMGAVSIWALGLGLSCLLGLIVGIAVQPYIFPRTGRLQRPPFQHDMEEALPNPSGETSTDTLLRLKSPISRKDCVSLIDCDDISSSKITKSEMYADQLKGLIPFDGSLDSSNMADKIFNQGDVDKEGSDVLSDRHGSLDAMIQANIVGFAEPAKETTPMEGSLIATNSGLVKRRCK</sequence>
<feature type="signal peptide" evidence="2">
    <location>
        <begin position="1"/>
        <end position="21"/>
    </location>
</feature>